<accession>A0A9N9CHQ7</accession>
<proteinExistence type="predicted"/>
<comment type="caution">
    <text evidence="1">The sequence shown here is derived from an EMBL/GenBank/DDBJ whole genome shotgun (WGS) entry which is preliminary data.</text>
</comment>
<dbReference type="EMBL" id="CAJVPI010001203">
    <property type="protein sequence ID" value="CAG8600348.1"/>
    <property type="molecule type" value="Genomic_DNA"/>
</dbReference>
<protein>
    <submittedName>
        <fullName evidence="1">3914_t:CDS:1</fullName>
    </submittedName>
</protein>
<dbReference type="Proteomes" id="UP000789739">
    <property type="component" value="Unassembled WGS sequence"/>
</dbReference>
<keyword evidence="2" id="KW-1185">Reference proteome</keyword>
<name>A0A9N9CHQ7_9GLOM</name>
<organism evidence="1 2">
    <name type="scientific">Paraglomus brasilianum</name>
    <dbReference type="NCBI Taxonomy" id="144538"/>
    <lineage>
        <taxon>Eukaryota</taxon>
        <taxon>Fungi</taxon>
        <taxon>Fungi incertae sedis</taxon>
        <taxon>Mucoromycota</taxon>
        <taxon>Glomeromycotina</taxon>
        <taxon>Glomeromycetes</taxon>
        <taxon>Paraglomerales</taxon>
        <taxon>Paraglomeraceae</taxon>
        <taxon>Paraglomus</taxon>
    </lineage>
</organism>
<evidence type="ECO:0000313" key="2">
    <source>
        <dbReference type="Proteomes" id="UP000789739"/>
    </source>
</evidence>
<evidence type="ECO:0000313" key="1">
    <source>
        <dbReference type="EMBL" id="CAG8600348.1"/>
    </source>
</evidence>
<reference evidence="1" key="1">
    <citation type="submission" date="2021-06" db="EMBL/GenBank/DDBJ databases">
        <authorList>
            <person name="Kallberg Y."/>
            <person name="Tangrot J."/>
            <person name="Rosling A."/>
        </authorList>
    </citation>
    <scope>NUCLEOTIDE SEQUENCE</scope>
    <source>
        <strain evidence="1">BR232B</strain>
    </source>
</reference>
<dbReference type="OrthoDB" id="2305545at2759"/>
<sequence length="509" mass="58699">MTISKLNNLPKELKVEIASYIPNPFFLGCCSRDWYNVVNSAPTQYKWILNKYGRIHALFHAVRIGKPLLNSEVAKLLLKYSHISRHFIQRLKLSYGQHVWGNNISNDVYEQILNFKEGYKNDDRNDMQSIRQVLEGAENENVIKIIIETYGFTPFPPSPIFRTYIFENSAKYEDNLPQNGYATASELKIVAKAIITYPNLLNVWRKIGYHEITNDLENPVVQLTLLNLYSTSVPSGQAIAERLCDLQSIGFPPTDTLIGNALLLFTRRLNDVGDSLVEAFCIARKMSKADILDLCLIELLDPARNLEHNDVLDYIVNLVDNPEKQILSAFEKYSVIEGRSNLSQSRTSLKYTLVVYQYMLRFGAKSPIVRYLMKEIIIVHTWLTDTGDIDKLRDADTILDEYYTANVPFDRSLLPLFKKWSRAKPIGCLFEGYLPALFGFEVQHRSFSAFQIPEVGVLTSPTQTEELQRLWLEDIQKCVKSEELVNDEFTMHATEFFTRYRLMHSCFDH</sequence>
<dbReference type="PROSITE" id="PS51257">
    <property type="entry name" value="PROKAR_LIPOPROTEIN"/>
    <property type="match status" value="1"/>
</dbReference>
<gene>
    <name evidence="1" type="ORF">PBRASI_LOCUS7606</name>
</gene>
<dbReference type="AlphaFoldDB" id="A0A9N9CHQ7"/>